<keyword evidence="5 7" id="KW-0472">Membrane</keyword>
<evidence type="ECO:0000313" key="9">
    <source>
        <dbReference type="Proteomes" id="UP000446348"/>
    </source>
</evidence>
<evidence type="ECO:0000256" key="3">
    <source>
        <dbReference type="ARBA" id="ARBA00022692"/>
    </source>
</evidence>
<accession>A0A845RPM7</accession>
<evidence type="ECO:0000313" key="8">
    <source>
        <dbReference type="EMBL" id="NBI79582.1"/>
    </source>
</evidence>
<dbReference type="GO" id="GO:0005886">
    <property type="term" value="C:plasma membrane"/>
    <property type="evidence" value="ECO:0007669"/>
    <property type="project" value="UniProtKB-SubCell"/>
</dbReference>
<evidence type="ECO:0000256" key="7">
    <source>
        <dbReference type="SAM" id="Phobius"/>
    </source>
</evidence>
<feature type="compositionally biased region" description="Pro residues" evidence="6">
    <location>
        <begin position="48"/>
        <end position="57"/>
    </location>
</feature>
<dbReference type="GO" id="GO:0015081">
    <property type="term" value="F:sodium ion transmembrane transporter activity"/>
    <property type="evidence" value="ECO:0007669"/>
    <property type="project" value="InterPro"/>
</dbReference>
<feature type="region of interest" description="Disordered" evidence="6">
    <location>
        <begin position="43"/>
        <end position="85"/>
    </location>
</feature>
<feature type="compositionally biased region" description="Low complexity" evidence="6">
    <location>
        <begin position="63"/>
        <end position="79"/>
    </location>
</feature>
<dbReference type="Pfam" id="PF04277">
    <property type="entry name" value="OAD_gamma"/>
    <property type="match status" value="1"/>
</dbReference>
<gene>
    <name evidence="8" type="ORF">D3Z39_12025</name>
</gene>
<dbReference type="EMBL" id="QXWZ01000022">
    <property type="protein sequence ID" value="NBI79582.1"/>
    <property type="molecule type" value="Genomic_DNA"/>
</dbReference>
<sequence>MENMTLAGAVIITGLVVVFTALLLLWFIVAIMGKIFTAISQKNQPQKPVQPAPPAPKEPPKVAPQQASAQPPAARAAAPSAPPAPVVQQPVMAVEDGIGDEIVAVITAAIAAMIDSPAIPVPAVEGPAPESGFVVRSIRRAERTVWSQAGLAQNTQPF</sequence>
<evidence type="ECO:0000256" key="5">
    <source>
        <dbReference type="ARBA" id="ARBA00023136"/>
    </source>
</evidence>
<feature type="transmembrane region" description="Helical" evidence="7">
    <location>
        <begin position="6"/>
        <end position="32"/>
    </location>
</feature>
<dbReference type="Proteomes" id="UP000446348">
    <property type="component" value="Unassembled WGS sequence"/>
</dbReference>
<dbReference type="InterPro" id="IPR005899">
    <property type="entry name" value="Na_pump_deCOase"/>
</dbReference>
<dbReference type="AlphaFoldDB" id="A0A845RPM7"/>
<dbReference type="OrthoDB" id="1864157at2"/>
<dbReference type="RefSeq" id="WP_160210327.1">
    <property type="nucleotide sequence ID" value="NZ_QXWZ01000022.1"/>
</dbReference>
<keyword evidence="3 7" id="KW-0812">Transmembrane</keyword>
<reference evidence="8 9" key="1">
    <citation type="submission" date="2018-08" db="EMBL/GenBank/DDBJ databases">
        <title>Murine metabolic-syndrome-specific gut microbial biobank.</title>
        <authorList>
            <person name="Liu C."/>
        </authorList>
    </citation>
    <scope>NUCLEOTIDE SEQUENCE [LARGE SCALE GENOMIC DNA]</scope>
    <source>
        <strain evidence="8 9">X69</strain>
    </source>
</reference>
<evidence type="ECO:0000256" key="2">
    <source>
        <dbReference type="ARBA" id="ARBA00022475"/>
    </source>
</evidence>
<proteinExistence type="predicted"/>
<evidence type="ECO:0000256" key="6">
    <source>
        <dbReference type="SAM" id="MobiDB-lite"/>
    </source>
</evidence>
<protein>
    <submittedName>
        <fullName evidence="8">Uncharacterized protein</fullName>
    </submittedName>
</protein>
<keyword evidence="2" id="KW-1003">Cell membrane</keyword>
<organism evidence="8 9">
    <name type="scientific">Anaerotruncus colihominis</name>
    <dbReference type="NCBI Taxonomy" id="169435"/>
    <lineage>
        <taxon>Bacteria</taxon>
        <taxon>Bacillati</taxon>
        <taxon>Bacillota</taxon>
        <taxon>Clostridia</taxon>
        <taxon>Eubacteriales</taxon>
        <taxon>Oscillospiraceae</taxon>
        <taxon>Anaerotruncus</taxon>
    </lineage>
</organism>
<comment type="subcellular location">
    <subcellularLocation>
        <location evidence="1">Cell membrane</location>
    </subcellularLocation>
</comment>
<dbReference type="GO" id="GO:0036376">
    <property type="term" value="P:sodium ion export across plasma membrane"/>
    <property type="evidence" value="ECO:0007669"/>
    <property type="project" value="InterPro"/>
</dbReference>
<keyword evidence="4 7" id="KW-1133">Transmembrane helix</keyword>
<evidence type="ECO:0000256" key="4">
    <source>
        <dbReference type="ARBA" id="ARBA00022989"/>
    </source>
</evidence>
<evidence type="ECO:0000256" key="1">
    <source>
        <dbReference type="ARBA" id="ARBA00004236"/>
    </source>
</evidence>
<comment type="caution">
    <text evidence="8">The sequence shown here is derived from an EMBL/GenBank/DDBJ whole genome shotgun (WGS) entry which is preliminary data.</text>
</comment>
<name>A0A845RPM7_9FIRM</name>